<dbReference type="AlphaFoldDB" id="A0A377LP35"/>
<reference evidence="1 2" key="1">
    <citation type="submission" date="2018-06" db="EMBL/GenBank/DDBJ databases">
        <authorList>
            <consortium name="Pathogen Informatics"/>
            <person name="Doyle S."/>
        </authorList>
    </citation>
    <scope>NUCLEOTIDE SEQUENCE [LARGE SCALE GENOMIC DNA]</scope>
    <source>
        <strain evidence="1 2">NCTC10005</strain>
    </source>
</reference>
<protein>
    <submittedName>
        <fullName evidence="1">Uncharacterized protein</fullName>
    </submittedName>
</protein>
<evidence type="ECO:0000313" key="2">
    <source>
        <dbReference type="Proteomes" id="UP000255106"/>
    </source>
</evidence>
<accession>A0A377LP35</accession>
<evidence type="ECO:0000313" key="1">
    <source>
        <dbReference type="EMBL" id="STQ07666.1"/>
    </source>
</evidence>
<proteinExistence type="predicted"/>
<dbReference type="Proteomes" id="UP000255106">
    <property type="component" value="Unassembled WGS sequence"/>
</dbReference>
<sequence length="34" mass="3916">MKASPVSFEDYTNYRVKSATEYLILPGPASRMHR</sequence>
<name>A0A377LP35_ENTCL</name>
<organism evidence="1 2">
    <name type="scientific">Enterobacter cloacae</name>
    <dbReference type="NCBI Taxonomy" id="550"/>
    <lineage>
        <taxon>Bacteria</taxon>
        <taxon>Pseudomonadati</taxon>
        <taxon>Pseudomonadota</taxon>
        <taxon>Gammaproteobacteria</taxon>
        <taxon>Enterobacterales</taxon>
        <taxon>Enterobacteriaceae</taxon>
        <taxon>Enterobacter</taxon>
        <taxon>Enterobacter cloacae complex</taxon>
    </lineage>
</organism>
<gene>
    <name evidence="1" type="ORF">NCTC10005_00297</name>
</gene>
<dbReference type="EMBL" id="UGJB01000003">
    <property type="protein sequence ID" value="STQ07666.1"/>
    <property type="molecule type" value="Genomic_DNA"/>
</dbReference>